<keyword evidence="2" id="KW-1185">Reference proteome</keyword>
<organism evidence="2 3">
    <name type="scientific">Crassostrea virginica</name>
    <name type="common">Eastern oyster</name>
    <dbReference type="NCBI Taxonomy" id="6565"/>
    <lineage>
        <taxon>Eukaryota</taxon>
        <taxon>Metazoa</taxon>
        <taxon>Spiralia</taxon>
        <taxon>Lophotrochozoa</taxon>
        <taxon>Mollusca</taxon>
        <taxon>Bivalvia</taxon>
        <taxon>Autobranchia</taxon>
        <taxon>Pteriomorphia</taxon>
        <taxon>Ostreida</taxon>
        <taxon>Ostreoidea</taxon>
        <taxon>Ostreidae</taxon>
        <taxon>Crassostrea</taxon>
    </lineage>
</organism>
<feature type="domain" description="DUF6589" evidence="1">
    <location>
        <begin position="490"/>
        <end position="705"/>
    </location>
</feature>
<gene>
    <name evidence="3" type="primary">LOC111120348</name>
</gene>
<dbReference type="Proteomes" id="UP000694844">
    <property type="component" value="Chromosome 2"/>
</dbReference>
<dbReference type="KEGG" id="cvn:111120348"/>
<evidence type="ECO:0000313" key="2">
    <source>
        <dbReference type="Proteomes" id="UP000694844"/>
    </source>
</evidence>
<dbReference type="GeneID" id="111120348"/>
<dbReference type="RefSeq" id="XP_022316777.1">
    <property type="nucleotide sequence ID" value="XM_022461069.1"/>
</dbReference>
<dbReference type="AlphaFoldDB" id="A0A8B8CLQ0"/>
<proteinExistence type="predicted"/>
<feature type="domain" description="DUF6589" evidence="1">
    <location>
        <begin position="749"/>
        <end position="855"/>
    </location>
</feature>
<accession>A0A8B8CLQ0</accession>
<evidence type="ECO:0000259" key="1">
    <source>
        <dbReference type="Pfam" id="PF20231"/>
    </source>
</evidence>
<dbReference type="OrthoDB" id="6137837at2759"/>
<reference evidence="3" key="1">
    <citation type="submission" date="2025-08" db="UniProtKB">
        <authorList>
            <consortium name="RefSeq"/>
        </authorList>
    </citation>
    <scope>IDENTIFICATION</scope>
    <source>
        <tissue evidence="3">Whole sample</tissue>
    </source>
</reference>
<name>A0A8B8CLQ0_CRAVI</name>
<dbReference type="Pfam" id="PF20231">
    <property type="entry name" value="DUF6589"/>
    <property type="match status" value="2"/>
</dbReference>
<sequence length="921" mass="105150">MMRNRFIYAIPVCKYSVCKTFVIFDQNFHTYSKLEKGPSFVVFGDKNDHSYSRTALVNHTPLKKKRNRDVSTPTGETPRLEDKRQNIGTITRWTETEKLCLKNFLAKFPPKEPISNEYWRNCAVAIREEAGTSRTGASCRSFYNRTLLNTPVMVVSEEQPGSDLPGISSLEDITSNQLHVPVFLKDAACQTDLVIPVVHTGTCCSPQPVQDQLEDEASDPPEDSAIPVHDILRDRLVSAHKLDASRINARDAQDLIVSLFSGESIDILAKKIFCVQNIKQNIWKLFLSQIEDDCKYLTQRRLSCLSDTGYLALVSFDWITVIQEMLDLNPLILDVLLSATTSSKKQRSVEHFKNIVPECGLVYGIIMKRRFKDMSRIQRFISLALANERVHQKVYDRLQPLGITISHSVLLKVQKQVGGHFNQQLIDAVKEGRRFRFVGDNVNFQVSASHQRQGQSKHMEHWFASAAIIQNGDFSTLRDIAPQQPLMQLPVDVFLPQQQDWDVIRNEYTVLTLKVLTKFLKVFQGFKAMAKSLTEELRPVSHDISTVHKIIPLPVLAKNEQKYSEVIDILDSYENHIAEIFNSAGKPLTSNSRVHIGGDQLTRERFSGAKRLRSCATNENETFSHLSPITFEMFHLQMTVLAVFYKLLYKKDSIEPGTLYAEKIKLSRSDANGDDVKNHYDHCKELAVSLIDAYITSAAMHYFGMVSPESEPTLNFPTEMDNTCMTDLEKKEILLKTINDFVDKMVLQKGHSNNSKYALEILRFLFHQMATQSEKTAHETFYGLFVNTKGKFNTSIGADLQMEHVVRLVKGHLRSVTSNKSETTLSKRTAAFAGMEHVSKQFDKQTNVLIRSHRHNVKSSEKDEVQIIHNLEVTKPFQEQRGRKLDSYKIPVQSPLKTLDLNHLKNWIREHQYNTCHELGQ</sequence>
<dbReference type="InterPro" id="IPR046496">
    <property type="entry name" value="DUF6589"/>
</dbReference>
<evidence type="ECO:0000313" key="3">
    <source>
        <dbReference type="RefSeq" id="XP_022316777.1"/>
    </source>
</evidence>
<protein>
    <submittedName>
        <fullName evidence="3">Uncharacterized protein LOC111120348</fullName>
    </submittedName>
</protein>